<keyword evidence="2" id="KW-1185">Reference proteome</keyword>
<reference evidence="1 2" key="1">
    <citation type="submission" date="2020-06" db="EMBL/GenBank/DDBJ databases">
        <title>Halomonas sp. QX-1 draft genome sequence.</title>
        <authorList>
            <person name="Qiu X."/>
        </authorList>
    </citation>
    <scope>NUCLEOTIDE SEQUENCE [LARGE SCALE GENOMIC DNA]</scope>
    <source>
        <strain evidence="1 2">QX-1</strain>
    </source>
</reference>
<name>A0A7Y6RF70_9GAMM</name>
<dbReference type="AlphaFoldDB" id="A0A7Y6RF70"/>
<accession>A0A7Y6RF70</accession>
<protein>
    <submittedName>
        <fullName evidence="1">Uncharacterized protein</fullName>
    </submittedName>
</protein>
<gene>
    <name evidence="1" type="ORF">HUO07_16080</name>
</gene>
<sequence>MISTASLFYGRWLPCEQRPAENGQPLNDLKNKEYPVRCDYLGPWLIGLYVGKQRVWLWPDSAPSEQLREVRKLFHRPGRIVL</sequence>
<evidence type="ECO:0000313" key="2">
    <source>
        <dbReference type="Proteomes" id="UP000589984"/>
    </source>
</evidence>
<proteinExistence type="predicted"/>
<evidence type="ECO:0000313" key="1">
    <source>
        <dbReference type="EMBL" id="NVF15683.1"/>
    </source>
</evidence>
<dbReference type="Proteomes" id="UP000589984">
    <property type="component" value="Unassembled WGS sequence"/>
</dbReference>
<dbReference type="EMBL" id="JABWCV010000021">
    <property type="protein sequence ID" value="NVF15683.1"/>
    <property type="molecule type" value="Genomic_DNA"/>
</dbReference>
<comment type="caution">
    <text evidence="1">The sequence shown here is derived from an EMBL/GenBank/DDBJ whole genome shotgun (WGS) entry which is preliminary data.</text>
</comment>
<organism evidence="1 2">
    <name type="scientific">Vreelandella maris</name>
    <dbReference type="NCBI Taxonomy" id="2729617"/>
    <lineage>
        <taxon>Bacteria</taxon>
        <taxon>Pseudomonadati</taxon>
        <taxon>Pseudomonadota</taxon>
        <taxon>Gammaproteobacteria</taxon>
        <taxon>Oceanospirillales</taxon>
        <taxon>Halomonadaceae</taxon>
        <taxon>Vreelandella</taxon>
    </lineage>
</organism>